<keyword evidence="5" id="KW-1185">Reference proteome</keyword>
<reference evidence="4 5" key="1">
    <citation type="submission" date="2018-02" db="EMBL/GenBank/DDBJ databases">
        <title>The genomes of Aspergillus section Nigri reveals drivers in fungal speciation.</title>
        <authorList>
            <consortium name="DOE Joint Genome Institute"/>
            <person name="Vesth T.C."/>
            <person name="Nybo J."/>
            <person name="Theobald S."/>
            <person name="Brandl J."/>
            <person name="Frisvad J.C."/>
            <person name="Nielsen K.F."/>
            <person name="Lyhne E.K."/>
            <person name="Kogle M.E."/>
            <person name="Kuo A."/>
            <person name="Riley R."/>
            <person name="Clum A."/>
            <person name="Nolan M."/>
            <person name="Lipzen A."/>
            <person name="Salamov A."/>
            <person name="Henrissat B."/>
            <person name="Wiebenga A."/>
            <person name="De vries R.P."/>
            <person name="Grigoriev I.V."/>
            <person name="Mortensen U.H."/>
            <person name="Andersen M.R."/>
            <person name="Baker S.E."/>
        </authorList>
    </citation>
    <scope>NUCLEOTIDE SEQUENCE [LARGE SCALE GENOMIC DNA]</scope>
    <source>
        <strain evidence="4 5">CBS 707.79</strain>
    </source>
</reference>
<evidence type="ECO:0000256" key="2">
    <source>
        <dbReference type="SAM" id="MobiDB-lite"/>
    </source>
</evidence>
<evidence type="ECO:0000259" key="3">
    <source>
        <dbReference type="Pfam" id="PF00266"/>
    </source>
</evidence>
<dbReference type="Pfam" id="PF00266">
    <property type="entry name" value="Aminotran_5"/>
    <property type="match status" value="1"/>
</dbReference>
<accession>A0A319DCA6</accession>
<dbReference type="GO" id="GO:0016740">
    <property type="term" value="F:transferase activity"/>
    <property type="evidence" value="ECO:0007669"/>
    <property type="project" value="UniProtKB-KW"/>
</dbReference>
<keyword evidence="1" id="KW-0663">Pyridoxal phosphate</keyword>
<feature type="domain" description="Aminotransferase class V" evidence="3">
    <location>
        <begin position="84"/>
        <end position="342"/>
    </location>
</feature>
<name>A0A319DCA6_9EURO</name>
<dbReference type="InterPro" id="IPR000192">
    <property type="entry name" value="Aminotrans_V_dom"/>
</dbReference>
<protein>
    <submittedName>
        <fullName evidence="4">PLP-dependent transferase</fullName>
    </submittedName>
</protein>
<dbReference type="Gene3D" id="3.90.1150.10">
    <property type="entry name" value="Aspartate Aminotransferase, domain 1"/>
    <property type="match status" value="1"/>
</dbReference>
<organism evidence="4 5">
    <name type="scientific">Aspergillus ellipticus CBS 707.79</name>
    <dbReference type="NCBI Taxonomy" id="1448320"/>
    <lineage>
        <taxon>Eukaryota</taxon>
        <taxon>Fungi</taxon>
        <taxon>Dikarya</taxon>
        <taxon>Ascomycota</taxon>
        <taxon>Pezizomycotina</taxon>
        <taxon>Eurotiomycetes</taxon>
        <taxon>Eurotiomycetidae</taxon>
        <taxon>Eurotiales</taxon>
        <taxon>Aspergillaceae</taxon>
        <taxon>Aspergillus</taxon>
        <taxon>Aspergillus subgen. Circumdati</taxon>
    </lineage>
</organism>
<gene>
    <name evidence="4" type="ORF">BO71DRAFT_398331</name>
</gene>
<evidence type="ECO:0000256" key="1">
    <source>
        <dbReference type="ARBA" id="ARBA00022898"/>
    </source>
</evidence>
<dbReference type="SUPFAM" id="SSF53383">
    <property type="entry name" value="PLP-dependent transferases"/>
    <property type="match status" value="1"/>
</dbReference>
<evidence type="ECO:0000313" key="5">
    <source>
        <dbReference type="Proteomes" id="UP000247810"/>
    </source>
</evidence>
<dbReference type="STRING" id="1448320.A0A319DCA6"/>
<dbReference type="AlphaFoldDB" id="A0A319DCA6"/>
<dbReference type="PANTHER" id="PTHR43586:SF8">
    <property type="entry name" value="CYSTEINE DESULFURASE 1, CHLOROPLASTIC"/>
    <property type="match status" value="1"/>
</dbReference>
<evidence type="ECO:0000313" key="4">
    <source>
        <dbReference type="EMBL" id="PYH95056.1"/>
    </source>
</evidence>
<dbReference type="InterPro" id="IPR015421">
    <property type="entry name" value="PyrdxlP-dep_Trfase_major"/>
</dbReference>
<dbReference type="Proteomes" id="UP000247810">
    <property type="component" value="Unassembled WGS sequence"/>
</dbReference>
<keyword evidence="4" id="KW-0808">Transferase</keyword>
<sequence>MSPALTTQSGSSPQNIPFTDMSLSPCDKNDISKYRSLVPAVTKDNAYYVNASFQPPMNLRVHAAIDTFLDQAVETPHPKPGWQSTAQEAQSLLASYLHVLQESIVFTRDTTEGLNLFQRSIPFTPGANVLLLDSEHPNHVYGWLGLVEQRLEVRRINTRGETFAPYVDEKTIAIGLSAIMFRSRQMNDVQGICTAFRGRGVHVLVDIAHHVGVAPINLAEWGVSAAAFGCHKGLGCPSGLGALYIDPNVLPQLKPVPPIVGAGAIANLPSTLLADSDVRYYSSPQRYSHLNMSLIGTTALKASLKLLCEEIGMDRIEKHLRSLGYELARGLAPLGVRIVGSKLACERAPHLYVLALMHPDWERWFRDSGVLICVALPMWGEGFIWFL</sequence>
<dbReference type="InterPro" id="IPR015424">
    <property type="entry name" value="PyrdxlP-dep_Trfase"/>
</dbReference>
<dbReference type="InterPro" id="IPR015422">
    <property type="entry name" value="PyrdxlP-dep_Trfase_small"/>
</dbReference>
<dbReference type="PANTHER" id="PTHR43586">
    <property type="entry name" value="CYSTEINE DESULFURASE"/>
    <property type="match status" value="1"/>
</dbReference>
<dbReference type="Gene3D" id="3.40.640.10">
    <property type="entry name" value="Type I PLP-dependent aspartate aminotransferase-like (Major domain)"/>
    <property type="match status" value="1"/>
</dbReference>
<proteinExistence type="predicted"/>
<feature type="compositionally biased region" description="Polar residues" evidence="2">
    <location>
        <begin position="1"/>
        <end position="17"/>
    </location>
</feature>
<dbReference type="EMBL" id="KZ825860">
    <property type="protein sequence ID" value="PYH95056.1"/>
    <property type="molecule type" value="Genomic_DNA"/>
</dbReference>
<dbReference type="OrthoDB" id="5978656at2759"/>
<feature type="region of interest" description="Disordered" evidence="2">
    <location>
        <begin position="1"/>
        <end position="22"/>
    </location>
</feature>
<dbReference type="VEuPathDB" id="FungiDB:BO71DRAFT_398331"/>